<dbReference type="InterPro" id="IPR025343">
    <property type="entry name" value="DUF4099"/>
</dbReference>
<gene>
    <name evidence="4" type="ORF">N425_05750</name>
</gene>
<proteinExistence type="predicted"/>
<dbReference type="InterPro" id="IPR025222">
    <property type="entry name" value="DUF3945"/>
</dbReference>
<feature type="domain" description="DUF4099" evidence="3">
    <location>
        <begin position="131"/>
        <end position="212"/>
    </location>
</feature>
<evidence type="ECO:0000313" key="4">
    <source>
        <dbReference type="EMBL" id="ETK02183.1"/>
    </source>
</evidence>
<sequence>MEDNSDRYVLVLEDRSETKSPTDPGRLFVISGQDEKGKIKTVEPTEENRAAFLVFKKNDGLLKNFMTNLRRQFNDPKRFGLYKVLTNSFEEGVASLHAMLQNRESPENKAQLQAARVSFEDDLPAQKLSAIDPEKVDWKELERLGVSREKLKAGGNLDRLLNWQKTGLVSLAVPFGDTTIYTEARLALRTGADGRLSLNIHTLRREPQLDFPYMGHTFSPEEKEQLLTQGNLGKTVELSPKKGEPFRAYVSVDRLTNELVSLRVDRVQIPNEIKGVQLSEEQHRALAEGRPVRVEGMLSRHGKPFDATLQVNAEKRGIEFIFKDSLSNKERLKSSAREAPAVRQAENKPQKRGIGR</sequence>
<comment type="caution">
    <text evidence="4">The sequence shown here is derived from an EMBL/GenBank/DDBJ whole genome shotgun (WGS) entry which is preliminary data.</text>
</comment>
<accession>W2C554</accession>
<feature type="domain" description="DUF3945" evidence="2">
    <location>
        <begin position="270"/>
        <end position="322"/>
    </location>
</feature>
<dbReference type="Pfam" id="PF13101">
    <property type="entry name" value="DUF3945"/>
    <property type="match status" value="1"/>
</dbReference>
<organism evidence="4 5">
    <name type="scientific">Tannerella sp. oral taxon BU063 isolate Cell 2</name>
    <dbReference type="NCBI Taxonomy" id="1411148"/>
    <lineage>
        <taxon>Bacteria</taxon>
        <taxon>Pseudomonadati</taxon>
        <taxon>Bacteroidota</taxon>
        <taxon>Bacteroidia</taxon>
        <taxon>Bacteroidales</taxon>
        <taxon>Tannerellaceae</taxon>
        <taxon>Tannerella</taxon>
    </lineage>
</organism>
<dbReference type="PATRIC" id="fig|1411148.3.peg.843"/>
<feature type="region of interest" description="Disordered" evidence="1">
    <location>
        <begin position="329"/>
        <end position="356"/>
    </location>
</feature>
<dbReference type="EMBL" id="AYUF01000394">
    <property type="protein sequence ID" value="ETK02183.1"/>
    <property type="molecule type" value="Genomic_DNA"/>
</dbReference>
<evidence type="ECO:0000259" key="3">
    <source>
        <dbReference type="Pfam" id="PF13351"/>
    </source>
</evidence>
<evidence type="ECO:0000313" key="5">
    <source>
        <dbReference type="Proteomes" id="UP000018837"/>
    </source>
</evidence>
<evidence type="ECO:0000256" key="1">
    <source>
        <dbReference type="SAM" id="MobiDB-lite"/>
    </source>
</evidence>
<reference evidence="4 5" key="1">
    <citation type="submission" date="2013-11" db="EMBL/GenBank/DDBJ databases">
        <title>Single cell genomics of uncultured Tannerella BU063 (oral taxon 286).</title>
        <authorList>
            <person name="Beall C.J."/>
            <person name="Campbell A.G."/>
            <person name="Griffen A.L."/>
            <person name="Podar M."/>
            <person name="Leys E.J."/>
        </authorList>
    </citation>
    <scope>NUCLEOTIDE SEQUENCE [LARGE SCALE GENOMIC DNA]</scope>
    <source>
        <strain evidence="4">Cell 2</strain>
    </source>
</reference>
<dbReference type="Pfam" id="PF13351">
    <property type="entry name" value="DUF4099"/>
    <property type="match status" value="1"/>
</dbReference>
<protein>
    <submittedName>
        <fullName evidence="4">Uncharacterized protein</fullName>
    </submittedName>
</protein>
<dbReference type="Proteomes" id="UP000018837">
    <property type="component" value="Unassembled WGS sequence"/>
</dbReference>
<name>W2C554_9BACT</name>
<evidence type="ECO:0000259" key="2">
    <source>
        <dbReference type="Pfam" id="PF13101"/>
    </source>
</evidence>
<dbReference type="AlphaFoldDB" id="W2C554"/>